<accession>A0A914EQF6</accession>
<keyword evidence="2" id="KW-1185">Reference proteome</keyword>
<dbReference type="WBParaSite" id="ACRNAN_scaffold974.g24427.t1">
    <property type="protein sequence ID" value="ACRNAN_scaffold974.g24427.t1"/>
    <property type="gene ID" value="ACRNAN_scaffold974.g24427"/>
</dbReference>
<evidence type="ECO:0000313" key="2">
    <source>
        <dbReference type="Proteomes" id="UP000887540"/>
    </source>
</evidence>
<reference evidence="3" key="1">
    <citation type="submission" date="2022-11" db="UniProtKB">
        <authorList>
            <consortium name="WormBaseParasite"/>
        </authorList>
    </citation>
    <scope>IDENTIFICATION</scope>
</reference>
<evidence type="ECO:0000256" key="1">
    <source>
        <dbReference type="SAM" id="Phobius"/>
    </source>
</evidence>
<keyword evidence="1" id="KW-1133">Transmembrane helix</keyword>
<dbReference type="Proteomes" id="UP000887540">
    <property type="component" value="Unplaced"/>
</dbReference>
<name>A0A914EQF6_9BILA</name>
<evidence type="ECO:0000313" key="3">
    <source>
        <dbReference type="WBParaSite" id="ACRNAN_scaffold974.g24427.t1"/>
    </source>
</evidence>
<feature type="transmembrane region" description="Helical" evidence="1">
    <location>
        <begin position="69"/>
        <end position="95"/>
    </location>
</feature>
<proteinExistence type="predicted"/>
<protein>
    <submittedName>
        <fullName evidence="3">Uncharacterized protein</fullName>
    </submittedName>
</protein>
<organism evidence="2 3">
    <name type="scientific">Acrobeloides nanus</name>
    <dbReference type="NCBI Taxonomy" id="290746"/>
    <lineage>
        <taxon>Eukaryota</taxon>
        <taxon>Metazoa</taxon>
        <taxon>Ecdysozoa</taxon>
        <taxon>Nematoda</taxon>
        <taxon>Chromadorea</taxon>
        <taxon>Rhabditida</taxon>
        <taxon>Tylenchina</taxon>
        <taxon>Cephalobomorpha</taxon>
        <taxon>Cephaloboidea</taxon>
        <taxon>Cephalobidae</taxon>
        <taxon>Acrobeloides</taxon>
    </lineage>
</organism>
<sequence length="114" mass="12912">MFVVNALALYGASKEKAWGFMPYLVVNGMWITFWLLLAIFLALMGNLAPASLVDNLPRKDIKESTVRTSCSILAILILISNFIPTIFWLCIYRAYRYARNLYGGNYHDSAALLQ</sequence>
<keyword evidence="1" id="KW-0812">Transmembrane</keyword>
<feature type="transmembrane region" description="Helical" evidence="1">
    <location>
        <begin position="20"/>
        <end position="48"/>
    </location>
</feature>
<dbReference type="AlphaFoldDB" id="A0A914EQF6"/>
<keyword evidence="1" id="KW-0472">Membrane</keyword>